<evidence type="ECO:0000313" key="3">
    <source>
        <dbReference type="Proteomes" id="UP001305779"/>
    </source>
</evidence>
<reference evidence="2 3" key="1">
    <citation type="journal article" date="2023" name="G3 (Bethesda)">
        <title>A chromosome-level genome assembly of Zasmidium syzygii isolated from banana leaves.</title>
        <authorList>
            <person name="van Westerhoven A.C."/>
            <person name="Mehrabi R."/>
            <person name="Talebi R."/>
            <person name="Steentjes M.B.F."/>
            <person name="Corcolon B."/>
            <person name="Chong P.A."/>
            <person name="Kema G.H.J."/>
            <person name="Seidl M.F."/>
        </authorList>
    </citation>
    <scope>NUCLEOTIDE SEQUENCE [LARGE SCALE GENOMIC DNA]</scope>
    <source>
        <strain evidence="2 3">P124</strain>
    </source>
</reference>
<comment type="caution">
    <text evidence="2">The sequence shown here is derived from an EMBL/GenBank/DDBJ whole genome shotgun (WGS) entry which is preliminary data.</text>
</comment>
<organism evidence="2 3">
    <name type="scientific">Zasmidium cellare</name>
    <name type="common">Wine cellar mold</name>
    <name type="synonym">Racodium cellare</name>
    <dbReference type="NCBI Taxonomy" id="395010"/>
    <lineage>
        <taxon>Eukaryota</taxon>
        <taxon>Fungi</taxon>
        <taxon>Dikarya</taxon>
        <taxon>Ascomycota</taxon>
        <taxon>Pezizomycotina</taxon>
        <taxon>Dothideomycetes</taxon>
        <taxon>Dothideomycetidae</taxon>
        <taxon>Mycosphaerellales</taxon>
        <taxon>Mycosphaerellaceae</taxon>
        <taxon>Zasmidium</taxon>
    </lineage>
</organism>
<gene>
    <name evidence="2" type="ORF">PRZ48_011966</name>
</gene>
<dbReference type="EMBL" id="JAXOVC010000009">
    <property type="protein sequence ID" value="KAK4497515.1"/>
    <property type="molecule type" value="Genomic_DNA"/>
</dbReference>
<sequence length="383" mass="43032">MGFAFTNEPPPPAATTASAFNPLPSLPSTIRHPRNNAQGPTVKSENPGPPVTRPPITFGIRTTPAAQPRSTGNSDALSFFLNTKVPTKRQVWDFKNDLDASKPRSKFNCYCTRTAEYRDAYLPSTAAHTIRQFTLRKPDSSDDRAFRFQDLPAELRNRVYEAAISPGYISLRSCATHHMSIGVEPPLATGILAASKQLAHESKDMMFESTIIVDVSLEASTRSIINPLQLPRHLLPKIRHIVLVLDFTRVHDTNPSRTDWRPVQRMTGLASMRICAIQMWPPAAYFRQERTLQEHHQETIKTILECVPKTCTIEYGWSNEAEEEHVKEMHHRITVMPSSQRQSFARAEIADPAELAAAAKEIENEAKKGWRNGIDRDFRGTGL</sequence>
<accession>A0ABR0E8F0</accession>
<proteinExistence type="predicted"/>
<dbReference type="Proteomes" id="UP001305779">
    <property type="component" value="Unassembled WGS sequence"/>
</dbReference>
<name>A0ABR0E8F0_ZASCE</name>
<protein>
    <submittedName>
        <fullName evidence="2">Uncharacterized protein</fullName>
    </submittedName>
</protein>
<feature type="region of interest" description="Disordered" evidence="1">
    <location>
        <begin position="1"/>
        <end position="73"/>
    </location>
</feature>
<feature type="compositionally biased region" description="Polar residues" evidence="1">
    <location>
        <begin position="35"/>
        <end position="44"/>
    </location>
</feature>
<keyword evidence="3" id="KW-1185">Reference proteome</keyword>
<evidence type="ECO:0000256" key="1">
    <source>
        <dbReference type="SAM" id="MobiDB-lite"/>
    </source>
</evidence>
<feature type="compositionally biased region" description="Polar residues" evidence="1">
    <location>
        <begin position="64"/>
        <end position="73"/>
    </location>
</feature>
<evidence type="ECO:0000313" key="2">
    <source>
        <dbReference type="EMBL" id="KAK4497515.1"/>
    </source>
</evidence>